<comment type="similarity">
    <text evidence="1 3">Belongs to the short-chain dehydrogenases/reductases (SDR) family.</text>
</comment>
<dbReference type="Gene3D" id="3.40.50.720">
    <property type="entry name" value="NAD(P)-binding Rossmann-like Domain"/>
    <property type="match status" value="1"/>
</dbReference>
<dbReference type="InterPro" id="IPR020904">
    <property type="entry name" value="Sc_DH/Rdtase_CS"/>
</dbReference>
<dbReference type="Pfam" id="PF00106">
    <property type="entry name" value="adh_short"/>
    <property type="match status" value="1"/>
</dbReference>
<sequence length="353" mass="37980">MADAPRTVLISGCSSGIGLELAVQLAHDPKQRYHGKGPRVGGAGKDRGGHGFPGPSAFLALFPLLDVCSDESVAQCLSCIQGGEVDVLVTFTTTPLVNNAGVGLVGPLEGLSLAAMQNVFDTNFFGAVRLVKAVLPGMKRRRQGHIVVVSSVMGLQGVVFNDVYAASKFAMEGFFESLAVQLLQFNIFISLVEPGPVATEFEGKLLKQVSTAEFPGTDPDTLHYFRNLYLPASRELFSSVGQSPEDVAKVSGGLDRAQVCEGDPPYRTPLSLGPRIQGSTPQVIVKVIGSARPPLRRQTNARYTPLTALKAMDPSGSLYVRTSHRLLFRWPRLLNLGLRCLACSCFRTPVWPR</sequence>
<evidence type="ECO:0000256" key="3">
    <source>
        <dbReference type="RuleBase" id="RU000363"/>
    </source>
</evidence>
<dbReference type="Proteomes" id="UP000299084">
    <property type="component" value="Unassembled WGS sequence"/>
</dbReference>
<dbReference type="GO" id="GO:0004745">
    <property type="term" value="F:all-trans-retinol dehydrogenase (NAD+) activity"/>
    <property type="evidence" value="ECO:0007669"/>
    <property type="project" value="TreeGrafter"/>
</dbReference>
<evidence type="ECO:0000256" key="1">
    <source>
        <dbReference type="ARBA" id="ARBA00006484"/>
    </source>
</evidence>
<evidence type="ECO:0000313" key="5">
    <source>
        <dbReference type="Proteomes" id="UP000299084"/>
    </source>
</evidence>
<dbReference type="InterPro" id="IPR036291">
    <property type="entry name" value="NAD(P)-bd_dom_sf"/>
</dbReference>
<dbReference type="InterPro" id="IPR002347">
    <property type="entry name" value="SDR_fam"/>
</dbReference>
<keyword evidence="2" id="KW-0560">Oxidoreductase</keyword>
<evidence type="ECO:0000313" key="4">
    <source>
        <dbReference type="EMBL" id="KAB1259531.1"/>
    </source>
</evidence>
<dbReference type="AlphaFoldDB" id="A0A5N4CKT8"/>
<dbReference type="PANTHER" id="PTHR43391">
    <property type="entry name" value="RETINOL DEHYDROGENASE-RELATED"/>
    <property type="match status" value="1"/>
</dbReference>
<comment type="caution">
    <text evidence="4">The sequence shown here is derived from an EMBL/GenBank/DDBJ whole genome shotgun (WGS) entry which is preliminary data.</text>
</comment>
<reference evidence="4 5" key="1">
    <citation type="journal article" date="2019" name="Mol. Ecol. Resour.">
        <title>Improving Illumina assemblies with Hi-C and long reads: an example with the North African dromedary.</title>
        <authorList>
            <person name="Elbers J.P."/>
            <person name="Rogers M.F."/>
            <person name="Perelman P.L."/>
            <person name="Proskuryakova A.A."/>
            <person name="Serdyukova N.A."/>
            <person name="Johnson W.E."/>
            <person name="Horin P."/>
            <person name="Corander J."/>
            <person name="Murphy D."/>
            <person name="Burger P.A."/>
        </authorList>
    </citation>
    <scope>NUCLEOTIDE SEQUENCE [LARGE SCALE GENOMIC DNA]</scope>
    <source>
        <strain evidence="4">Drom800</strain>
        <tissue evidence="4">Blood</tissue>
    </source>
</reference>
<accession>A0A5N4CKT8</accession>
<dbReference type="GO" id="GO:0042572">
    <property type="term" value="P:retinol metabolic process"/>
    <property type="evidence" value="ECO:0007669"/>
    <property type="project" value="TreeGrafter"/>
</dbReference>
<dbReference type="SUPFAM" id="SSF51735">
    <property type="entry name" value="NAD(P)-binding Rossmann-fold domains"/>
    <property type="match status" value="1"/>
</dbReference>
<proteinExistence type="inferred from homology"/>
<dbReference type="GO" id="GO:0005829">
    <property type="term" value="C:cytosol"/>
    <property type="evidence" value="ECO:0007669"/>
    <property type="project" value="TreeGrafter"/>
</dbReference>
<dbReference type="PROSITE" id="PS00061">
    <property type="entry name" value="ADH_SHORT"/>
    <property type="match status" value="1"/>
</dbReference>
<name>A0A5N4CKT8_CAMDR</name>
<keyword evidence="5" id="KW-1185">Reference proteome</keyword>
<dbReference type="STRING" id="9838.ENSCDRP00005006741"/>
<dbReference type="PANTHER" id="PTHR43391:SF8">
    <property type="entry name" value="RETINOL DEHYDROGENASE 8"/>
    <property type="match status" value="1"/>
</dbReference>
<dbReference type="PRINTS" id="PR00080">
    <property type="entry name" value="SDRFAMILY"/>
</dbReference>
<dbReference type="EMBL" id="JWIN03000022">
    <property type="protein sequence ID" value="KAB1259531.1"/>
    <property type="molecule type" value="Genomic_DNA"/>
</dbReference>
<gene>
    <name evidence="4" type="ORF">Cadr_000025383</name>
</gene>
<evidence type="ECO:0000256" key="2">
    <source>
        <dbReference type="ARBA" id="ARBA00023002"/>
    </source>
</evidence>
<organism evidence="4 5">
    <name type="scientific">Camelus dromedarius</name>
    <name type="common">Dromedary</name>
    <name type="synonym">Arabian camel</name>
    <dbReference type="NCBI Taxonomy" id="9838"/>
    <lineage>
        <taxon>Eukaryota</taxon>
        <taxon>Metazoa</taxon>
        <taxon>Chordata</taxon>
        <taxon>Craniata</taxon>
        <taxon>Vertebrata</taxon>
        <taxon>Euteleostomi</taxon>
        <taxon>Mammalia</taxon>
        <taxon>Eutheria</taxon>
        <taxon>Laurasiatheria</taxon>
        <taxon>Artiodactyla</taxon>
        <taxon>Tylopoda</taxon>
        <taxon>Camelidae</taxon>
        <taxon>Camelus</taxon>
    </lineage>
</organism>
<protein>
    <submittedName>
        <fullName evidence="4">Retinol dehydrogenase 8</fullName>
    </submittedName>
</protein>
<dbReference type="PRINTS" id="PR00081">
    <property type="entry name" value="GDHRDH"/>
</dbReference>